<dbReference type="OrthoDB" id="1522859at2"/>
<gene>
    <name evidence="12" type="ORF">SAMN04488109_1043</name>
</gene>
<dbReference type="CDD" id="cd07341">
    <property type="entry name" value="M56_BlaR1_MecR1_like"/>
    <property type="match status" value="1"/>
</dbReference>
<dbReference type="PROSITE" id="PS52015">
    <property type="entry name" value="TONB_CTD"/>
    <property type="match status" value="1"/>
</dbReference>
<dbReference type="InterPro" id="IPR008969">
    <property type="entry name" value="CarboxyPept-like_regulatory"/>
</dbReference>
<dbReference type="GO" id="GO:0015031">
    <property type="term" value="P:protein transport"/>
    <property type="evidence" value="ECO:0007669"/>
    <property type="project" value="UniProtKB-KW"/>
</dbReference>
<feature type="transmembrane region" description="Helical" evidence="10">
    <location>
        <begin position="38"/>
        <end position="55"/>
    </location>
</feature>
<dbReference type="InterPro" id="IPR008756">
    <property type="entry name" value="Peptidase_M56"/>
</dbReference>
<evidence type="ECO:0000256" key="5">
    <source>
        <dbReference type="ARBA" id="ARBA00022519"/>
    </source>
</evidence>
<protein>
    <submittedName>
        <fullName evidence="12">TonB family C-terminal domain-containing protein</fullName>
    </submittedName>
</protein>
<name>A0A1M5L6C4_9BACT</name>
<dbReference type="STRING" id="947013.SAMN04488109_1043"/>
<keyword evidence="9 10" id="KW-0472">Membrane</keyword>
<dbReference type="InterPro" id="IPR051045">
    <property type="entry name" value="TonB-dependent_transducer"/>
</dbReference>
<dbReference type="PANTHER" id="PTHR33446">
    <property type="entry name" value="PROTEIN TONB-RELATED"/>
    <property type="match status" value="1"/>
</dbReference>
<dbReference type="NCBIfam" id="TIGR01352">
    <property type="entry name" value="tonB_Cterm"/>
    <property type="match status" value="1"/>
</dbReference>
<organism evidence="12 13">
    <name type="scientific">Chryseolinea serpens</name>
    <dbReference type="NCBI Taxonomy" id="947013"/>
    <lineage>
        <taxon>Bacteria</taxon>
        <taxon>Pseudomonadati</taxon>
        <taxon>Bacteroidota</taxon>
        <taxon>Cytophagia</taxon>
        <taxon>Cytophagales</taxon>
        <taxon>Fulvivirgaceae</taxon>
        <taxon>Chryseolinea</taxon>
    </lineage>
</organism>
<dbReference type="GO" id="GO:0098797">
    <property type="term" value="C:plasma membrane protein complex"/>
    <property type="evidence" value="ECO:0007669"/>
    <property type="project" value="TreeGrafter"/>
</dbReference>
<evidence type="ECO:0000313" key="12">
    <source>
        <dbReference type="EMBL" id="SHG60510.1"/>
    </source>
</evidence>
<keyword evidence="4" id="KW-1003">Cell membrane</keyword>
<feature type="domain" description="TonB C-terminal" evidence="11">
    <location>
        <begin position="414"/>
        <end position="510"/>
    </location>
</feature>
<dbReference type="EMBL" id="FQWQ01000001">
    <property type="protein sequence ID" value="SHG60510.1"/>
    <property type="molecule type" value="Genomic_DNA"/>
</dbReference>
<dbReference type="AlphaFoldDB" id="A0A1M5L6C4"/>
<dbReference type="Pfam" id="PF03544">
    <property type="entry name" value="TonB_C"/>
    <property type="match status" value="1"/>
</dbReference>
<accession>A0A1M5L6C4</accession>
<evidence type="ECO:0000256" key="8">
    <source>
        <dbReference type="ARBA" id="ARBA00022989"/>
    </source>
</evidence>
<keyword evidence="13" id="KW-1185">Reference proteome</keyword>
<dbReference type="Gene3D" id="2.60.40.1120">
    <property type="entry name" value="Carboxypeptidase-like, regulatory domain"/>
    <property type="match status" value="1"/>
</dbReference>
<evidence type="ECO:0000256" key="3">
    <source>
        <dbReference type="ARBA" id="ARBA00022448"/>
    </source>
</evidence>
<feature type="transmembrane region" description="Helical" evidence="10">
    <location>
        <begin position="271"/>
        <end position="289"/>
    </location>
</feature>
<dbReference type="SUPFAM" id="SSF49464">
    <property type="entry name" value="Carboxypeptidase regulatory domain-like"/>
    <property type="match status" value="1"/>
</dbReference>
<evidence type="ECO:0000256" key="4">
    <source>
        <dbReference type="ARBA" id="ARBA00022475"/>
    </source>
</evidence>
<evidence type="ECO:0000259" key="11">
    <source>
        <dbReference type="PROSITE" id="PS52015"/>
    </source>
</evidence>
<dbReference type="InterPro" id="IPR037682">
    <property type="entry name" value="TonB_C"/>
</dbReference>
<evidence type="ECO:0000256" key="9">
    <source>
        <dbReference type="ARBA" id="ARBA00023136"/>
    </source>
</evidence>
<evidence type="ECO:0000256" key="1">
    <source>
        <dbReference type="ARBA" id="ARBA00004383"/>
    </source>
</evidence>
<dbReference type="Gene3D" id="3.30.1150.10">
    <property type="match status" value="1"/>
</dbReference>
<dbReference type="Pfam" id="PF05569">
    <property type="entry name" value="Peptidase_M56"/>
    <property type="match status" value="1"/>
</dbReference>
<dbReference type="PANTHER" id="PTHR33446:SF2">
    <property type="entry name" value="PROTEIN TONB"/>
    <property type="match status" value="1"/>
</dbReference>
<keyword evidence="8 10" id="KW-1133">Transmembrane helix</keyword>
<feature type="transmembrane region" description="Helical" evidence="10">
    <location>
        <begin position="6"/>
        <end position="26"/>
    </location>
</feature>
<dbReference type="Pfam" id="PF13715">
    <property type="entry name" value="CarbopepD_reg_2"/>
    <property type="match status" value="1"/>
</dbReference>
<evidence type="ECO:0000256" key="7">
    <source>
        <dbReference type="ARBA" id="ARBA00022927"/>
    </source>
</evidence>
<proteinExistence type="inferred from homology"/>
<keyword evidence="5" id="KW-0997">Cell inner membrane</keyword>
<feature type="transmembrane region" description="Helical" evidence="10">
    <location>
        <begin position="92"/>
        <end position="115"/>
    </location>
</feature>
<dbReference type="GO" id="GO:0031992">
    <property type="term" value="F:energy transducer activity"/>
    <property type="evidence" value="ECO:0007669"/>
    <property type="project" value="TreeGrafter"/>
</dbReference>
<keyword evidence="7" id="KW-0653">Protein transport</keyword>
<comment type="similarity">
    <text evidence="2">Belongs to the TonB family.</text>
</comment>
<dbReference type="GO" id="GO:0055085">
    <property type="term" value="P:transmembrane transport"/>
    <property type="evidence" value="ECO:0007669"/>
    <property type="project" value="InterPro"/>
</dbReference>
<evidence type="ECO:0000256" key="2">
    <source>
        <dbReference type="ARBA" id="ARBA00006555"/>
    </source>
</evidence>
<dbReference type="InterPro" id="IPR006260">
    <property type="entry name" value="TonB/TolA_C"/>
</dbReference>
<dbReference type="SUPFAM" id="SSF74653">
    <property type="entry name" value="TolA/TonB C-terminal domain"/>
    <property type="match status" value="1"/>
</dbReference>
<sequence length="594" mass="66256">MSGYINYLLEANFGLLLFLLLYILLLNGETDFSFKRKYLLVSLIVSVLFPLLKIGDEQGAIPSISQLIPTYWLPEIVVTDGLPRASTEVTPLNFWLILFWVYLAGMVFFALRLIVQGWQLVRYIRRANVNPKSGKYRIVELPEAFPSFSFFHHIFIGHAGELTAEDKALIIRHESVHADHFHSVDVLLLEGLRIVFWFNPLLLLYKKMFINLHEYQADAEAVENHDVNQYCNLLAKVALMSADFKLANHFNHSLTLKRIIMMKSIKKKMRVWKVAAVALILAGFFFMVACQDQVISEATDIAKLSTVALEVPKEVQDRFDQLQKEKPNAKFVIIELDDAGQAKLESMKPVMEELMRSGDKTIASLNVMKPTAPPSQPVRNFVIVEYKPGFEQISENSKNGDIYTVVEESATPVGGLEVVARTISSNLQYPAEAAKKGIEGTVFISFVVNKDGSLSDFELKKGVDPVIDKEALRVAQMLPAWNPGKQNGMAVRQQFVLPVAFRVSRDIPKDAAQIEPIDQPLKVSTKLVQEQGKSVVKGTVTDASGNPLRGTNIVVMGTTIGTLSDSQGNFSLEVVSSGQLAVSFVGFKTELVSF</sequence>
<reference evidence="12 13" key="1">
    <citation type="submission" date="2016-11" db="EMBL/GenBank/DDBJ databases">
        <authorList>
            <person name="Jaros S."/>
            <person name="Januszkiewicz K."/>
            <person name="Wedrychowicz H."/>
        </authorList>
    </citation>
    <scope>NUCLEOTIDE SEQUENCE [LARGE SCALE GENOMIC DNA]</scope>
    <source>
        <strain evidence="12 13">DSM 24574</strain>
    </source>
</reference>
<evidence type="ECO:0000313" key="13">
    <source>
        <dbReference type="Proteomes" id="UP000184212"/>
    </source>
</evidence>
<comment type="subcellular location">
    <subcellularLocation>
        <location evidence="1">Cell inner membrane</location>
        <topology evidence="1">Single-pass membrane protein</topology>
        <orientation evidence="1">Periplasmic side</orientation>
    </subcellularLocation>
</comment>
<keyword evidence="6 10" id="KW-0812">Transmembrane</keyword>
<keyword evidence="3" id="KW-0813">Transport</keyword>
<dbReference type="RefSeq" id="WP_073131705.1">
    <property type="nucleotide sequence ID" value="NZ_FQWQ01000001.1"/>
</dbReference>
<evidence type="ECO:0000256" key="6">
    <source>
        <dbReference type="ARBA" id="ARBA00022692"/>
    </source>
</evidence>
<dbReference type="Proteomes" id="UP000184212">
    <property type="component" value="Unassembled WGS sequence"/>
</dbReference>
<evidence type="ECO:0000256" key="10">
    <source>
        <dbReference type="SAM" id="Phobius"/>
    </source>
</evidence>